<dbReference type="Proteomes" id="UP000199648">
    <property type="component" value="Unassembled WGS sequence"/>
</dbReference>
<keyword evidence="7 9" id="KW-0663">Pyridoxal phosphate</keyword>
<dbReference type="SUPFAM" id="SSF53383">
    <property type="entry name" value="PLP-dependent transferases"/>
    <property type="match status" value="1"/>
</dbReference>
<evidence type="ECO:0000256" key="9">
    <source>
        <dbReference type="HAMAP-Rule" id="MF_01023"/>
    </source>
</evidence>
<evidence type="ECO:0000256" key="6">
    <source>
        <dbReference type="ARBA" id="ARBA00022679"/>
    </source>
</evidence>
<dbReference type="InterPro" id="IPR015424">
    <property type="entry name" value="PyrdxlP-dep_Trfase"/>
</dbReference>
<dbReference type="Gene3D" id="3.90.1150.10">
    <property type="entry name" value="Aspartate Aminotransferase, domain 1"/>
    <property type="match status" value="1"/>
</dbReference>
<evidence type="ECO:0000259" key="11">
    <source>
        <dbReference type="Pfam" id="PF00155"/>
    </source>
</evidence>
<dbReference type="GO" id="GO:0004400">
    <property type="term" value="F:histidinol-phosphate transaminase activity"/>
    <property type="evidence" value="ECO:0007669"/>
    <property type="project" value="UniProtKB-UniRule"/>
</dbReference>
<sequence length="368" mass="39549">MTDFTERAAPGVRGLQPYQPGKPIEELERELGITNAVKLASNENPLGPSPLAVEAGRKAMTDVGLYPDGNGFRLKQKLAERIGVAMERITLGNGSSDILEFVVRAFVQPGDTVLFSEHAFAIYPILAMTVSAKPVSVPAREWGHDLAAMAAAITPETKVVFVANPNNPTGTWLRGDELEAFIAKMPAETVVVVDEAYFEYGRRLESDYPDAVAWVEKYPNLVVSRTFSKCHGLAGLRVGYGISHPGVADLLNRVRPPFNVNSVALAAAEAALDDDAHLSRTLEVNAEGMKQLAAGFDTLGLSYIGSVGNFISVNVGREAGPVYEALLREGVIVRPIAGYGMPDHLRITIGAAEQNERVLTALNTVLGR</sequence>
<evidence type="ECO:0000256" key="8">
    <source>
        <dbReference type="ARBA" id="ARBA00047481"/>
    </source>
</evidence>
<dbReference type="Gene3D" id="3.40.640.10">
    <property type="entry name" value="Type I PLP-dependent aspartate aminotransferase-like (Major domain)"/>
    <property type="match status" value="1"/>
</dbReference>
<feature type="domain" description="Aminotransferase class I/classII large" evidence="11">
    <location>
        <begin position="35"/>
        <end position="362"/>
    </location>
</feature>
<dbReference type="RefSeq" id="WP_092991509.1">
    <property type="nucleotide sequence ID" value="NZ_FMWD01000001.1"/>
</dbReference>
<keyword evidence="5 9" id="KW-0032">Aminotransferase</keyword>
<protein>
    <recommendedName>
        <fullName evidence="9">Histidinol-phosphate aminotransferase</fullName>
        <ecNumber evidence="9">2.6.1.9</ecNumber>
    </recommendedName>
    <alternativeName>
        <fullName evidence="9">Imidazole acetol-phosphate transaminase</fullName>
    </alternativeName>
</protein>
<comment type="pathway">
    <text evidence="2 9">Amino-acid biosynthesis; L-histidine biosynthesis; L-histidine from 5-phospho-alpha-D-ribose 1-diphosphate: step 7/9.</text>
</comment>
<dbReference type="Pfam" id="PF00155">
    <property type="entry name" value="Aminotran_1_2"/>
    <property type="match status" value="1"/>
</dbReference>
<dbReference type="GO" id="GO:0000105">
    <property type="term" value="P:L-histidine biosynthetic process"/>
    <property type="evidence" value="ECO:0007669"/>
    <property type="project" value="UniProtKB-UniRule"/>
</dbReference>
<dbReference type="HAMAP" id="MF_01023">
    <property type="entry name" value="HisC_aminotrans_2"/>
    <property type="match status" value="1"/>
</dbReference>
<organism evidence="12 13">
    <name type="scientific">Thiohalomonas denitrificans</name>
    <dbReference type="NCBI Taxonomy" id="415747"/>
    <lineage>
        <taxon>Bacteria</taxon>
        <taxon>Pseudomonadati</taxon>
        <taxon>Pseudomonadota</taxon>
        <taxon>Gammaproteobacteria</taxon>
        <taxon>Thiohalomonadales</taxon>
        <taxon>Thiohalomonadaceae</taxon>
        <taxon>Thiohalomonas</taxon>
    </lineage>
</organism>
<keyword evidence="13" id="KW-1185">Reference proteome</keyword>
<dbReference type="STRING" id="415747.SAMN03097708_00092"/>
<keyword evidence="9" id="KW-0028">Amino-acid biosynthesis</keyword>
<dbReference type="EC" id="2.6.1.9" evidence="9"/>
<feature type="modified residue" description="N6-(pyridoxal phosphate)lysine" evidence="9">
    <location>
        <position position="229"/>
    </location>
</feature>
<dbReference type="InterPro" id="IPR050106">
    <property type="entry name" value="HistidinolP_aminotransfase"/>
</dbReference>
<dbReference type="PANTHER" id="PTHR43643:SF3">
    <property type="entry name" value="HISTIDINOL-PHOSPHATE AMINOTRANSFERASE"/>
    <property type="match status" value="1"/>
</dbReference>
<dbReference type="InterPro" id="IPR015422">
    <property type="entry name" value="PyrdxlP-dep_Trfase_small"/>
</dbReference>
<reference evidence="12 13" key="1">
    <citation type="submission" date="2016-10" db="EMBL/GenBank/DDBJ databases">
        <authorList>
            <person name="de Groot N.N."/>
        </authorList>
    </citation>
    <scope>NUCLEOTIDE SEQUENCE [LARGE SCALE GENOMIC DNA]</scope>
    <source>
        <strain evidence="12 13">HLD2</strain>
    </source>
</reference>
<dbReference type="UniPathway" id="UPA00031">
    <property type="reaction ID" value="UER00012"/>
</dbReference>
<keyword evidence="9" id="KW-0368">Histidine biosynthesis</keyword>
<dbReference type="InterPro" id="IPR005861">
    <property type="entry name" value="HisP_aminotrans"/>
</dbReference>
<keyword evidence="6 9" id="KW-0808">Transferase</keyword>
<dbReference type="EMBL" id="FMWD01000001">
    <property type="protein sequence ID" value="SCZ49217.1"/>
    <property type="molecule type" value="Genomic_DNA"/>
</dbReference>
<evidence type="ECO:0000256" key="2">
    <source>
        <dbReference type="ARBA" id="ARBA00005011"/>
    </source>
</evidence>
<comment type="subunit">
    <text evidence="4 9">Homodimer.</text>
</comment>
<dbReference type="OrthoDB" id="9813612at2"/>
<comment type="similarity">
    <text evidence="3 9">Belongs to the class-II pyridoxal-phosphate-dependent aminotransferase family. Histidinol-phosphate aminotransferase subfamily.</text>
</comment>
<name>A0A1G5PIC3_9GAMM</name>
<dbReference type="GO" id="GO:0030170">
    <property type="term" value="F:pyridoxal phosphate binding"/>
    <property type="evidence" value="ECO:0007669"/>
    <property type="project" value="InterPro"/>
</dbReference>
<gene>
    <name evidence="9" type="primary">hisC</name>
    <name evidence="12" type="ORF">SAMN03097708_00092</name>
</gene>
<dbReference type="AlphaFoldDB" id="A0A1G5PIC3"/>
<evidence type="ECO:0000256" key="3">
    <source>
        <dbReference type="ARBA" id="ARBA00007970"/>
    </source>
</evidence>
<dbReference type="PANTHER" id="PTHR43643">
    <property type="entry name" value="HISTIDINOL-PHOSPHATE AMINOTRANSFERASE 2"/>
    <property type="match status" value="1"/>
</dbReference>
<dbReference type="InterPro" id="IPR004839">
    <property type="entry name" value="Aminotransferase_I/II_large"/>
</dbReference>
<evidence type="ECO:0000256" key="7">
    <source>
        <dbReference type="ARBA" id="ARBA00022898"/>
    </source>
</evidence>
<dbReference type="NCBIfam" id="TIGR01141">
    <property type="entry name" value="hisC"/>
    <property type="match status" value="1"/>
</dbReference>
<feature type="region of interest" description="Disordered" evidence="10">
    <location>
        <begin position="1"/>
        <end position="20"/>
    </location>
</feature>
<dbReference type="InterPro" id="IPR015421">
    <property type="entry name" value="PyrdxlP-dep_Trfase_major"/>
</dbReference>
<accession>A0A1G5PIC3</accession>
<comment type="catalytic activity">
    <reaction evidence="8 9">
        <text>L-histidinol phosphate + 2-oxoglutarate = 3-(imidazol-4-yl)-2-oxopropyl phosphate + L-glutamate</text>
        <dbReference type="Rhea" id="RHEA:23744"/>
        <dbReference type="ChEBI" id="CHEBI:16810"/>
        <dbReference type="ChEBI" id="CHEBI:29985"/>
        <dbReference type="ChEBI" id="CHEBI:57766"/>
        <dbReference type="ChEBI" id="CHEBI:57980"/>
        <dbReference type="EC" id="2.6.1.9"/>
    </reaction>
</comment>
<evidence type="ECO:0000313" key="13">
    <source>
        <dbReference type="Proteomes" id="UP000199648"/>
    </source>
</evidence>
<evidence type="ECO:0000256" key="1">
    <source>
        <dbReference type="ARBA" id="ARBA00001933"/>
    </source>
</evidence>
<proteinExistence type="inferred from homology"/>
<evidence type="ECO:0000256" key="10">
    <source>
        <dbReference type="SAM" id="MobiDB-lite"/>
    </source>
</evidence>
<evidence type="ECO:0000256" key="5">
    <source>
        <dbReference type="ARBA" id="ARBA00022576"/>
    </source>
</evidence>
<evidence type="ECO:0000313" key="12">
    <source>
        <dbReference type="EMBL" id="SCZ49217.1"/>
    </source>
</evidence>
<evidence type="ECO:0000256" key="4">
    <source>
        <dbReference type="ARBA" id="ARBA00011738"/>
    </source>
</evidence>
<comment type="cofactor">
    <cofactor evidence="1 9">
        <name>pyridoxal 5'-phosphate</name>
        <dbReference type="ChEBI" id="CHEBI:597326"/>
    </cofactor>
</comment>
<dbReference type="CDD" id="cd00609">
    <property type="entry name" value="AAT_like"/>
    <property type="match status" value="1"/>
</dbReference>